<dbReference type="AlphaFoldDB" id="A0A8H3QJ26"/>
<evidence type="ECO:0000313" key="2">
    <source>
        <dbReference type="Proteomes" id="UP000615446"/>
    </source>
</evidence>
<comment type="caution">
    <text evidence="1">The sequence shown here is derived from an EMBL/GenBank/DDBJ whole genome shotgun (WGS) entry which is preliminary data.</text>
</comment>
<proteinExistence type="predicted"/>
<sequence length="345" mass="41156">MVVFSQPISFPSQSFPIPIQTNYGIFIPCCYPCGFLSSSPDLKDNNCCTLPTPIVYSRYNNFRRRTAALAKIHDKWSSQSINQVYSTRKGLSYRTKISATPEGIVYPRWNFFYIKNYNSYQLIYRTQNGFNFTSLPDNLNQPTRTPTKRYLFTKHKTLCDSVRTFNRHITHLSKDVHDKRPHLKQYLPITKPVPVVTDTRITCANQDQIEYILLPEDVRSSMSYGDYMKYKDFFLLKPVFHDKGKRQFALSPGSDNWWQWVKDCYCKHQEELEKVRVQPRFLDWNTSHDRYYHRLDNLNYLMAITDTIHENYEFINFNKTLKQLDRKSKKTPAWRSLEHWHFLTE</sequence>
<dbReference type="Proteomes" id="UP000615446">
    <property type="component" value="Unassembled WGS sequence"/>
</dbReference>
<accession>A0A8H3QJ26</accession>
<protein>
    <submittedName>
        <fullName evidence="1">Uncharacterized protein</fullName>
    </submittedName>
</protein>
<name>A0A8H3QJ26_9GLOM</name>
<evidence type="ECO:0000313" key="1">
    <source>
        <dbReference type="EMBL" id="GES78484.1"/>
    </source>
</evidence>
<dbReference type="EMBL" id="BLAL01000037">
    <property type="protein sequence ID" value="GES78484.1"/>
    <property type="molecule type" value="Genomic_DNA"/>
</dbReference>
<gene>
    <name evidence="1" type="ORF">RCL2_000579000</name>
</gene>
<reference evidence="1" key="1">
    <citation type="submission" date="2019-10" db="EMBL/GenBank/DDBJ databases">
        <title>Conservation and host-specific expression of non-tandemly repeated heterogenous ribosome RNA gene in arbuscular mycorrhizal fungi.</title>
        <authorList>
            <person name="Maeda T."/>
            <person name="Kobayashi Y."/>
            <person name="Nakagawa T."/>
            <person name="Ezawa T."/>
            <person name="Yamaguchi K."/>
            <person name="Bino T."/>
            <person name="Nishimoto Y."/>
            <person name="Shigenobu S."/>
            <person name="Kawaguchi M."/>
        </authorList>
    </citation>
    <scope>NUCLEOTIDE SEQUENCE</scope>
    <source>
        <strain evidence="1">HR1</strain>
    </source>
</reference>
<organism evidence="1 2">
    <name type="scientific">Rhizophagus clarus</name>
    <dbReference type="NCBI Taxonomy" id="94130"/>
    <lineage>
        <taxon>Eukaryota</taxon>
        <taxon>Fungi</taxon>
        <taxon>Fungi incertae sedis</taxon>
        <taxon>Mucoromycota</taxon>
        <taxon>Glomeromycotina</taxon>
        <taxon>Glomeromycetes</taxon>
        <taxon>Glomerales</taxon>
        <taxon>Glomeraceae</taxon>
        <taxon>Rhizophagus</taxon>
    </lineage>
</organism>